<dbReference type="CDD" id="cd00002">
    <property type="entry name" value="YbaK_deacylase"/>
    <property type="match status" value="1"/>
</dbReference>
<evidence type="ECO:0000313" key="6">
    <source>
        <dbReference type="EMBL" id="MFD2838977.1"/>
    </source>
</evidence>
<dbReference type="RefSeq" id="WP_377464374.1">
    <property type="nucleotide sequence ID" value="NZ_JBHUOP010000001.1"/>
</dbReference>
<feature type="domain" description="YbaK/aminoacyl-tRNA synthetase-associated" evidence="5">
    <location>
        <begin position="43"/>
        <end position="154"/>
    </location>
</feature>
<evidence type="ECO:0000256" key="4">
    <source>
        <dbReference type="PIRNR" id="PIRNR006181"/>
    </source>
</evidence>
<dbReference type="EC" id="4.2.-.-" evidence="4"/>
<dbReference type="Gene3D" id="3.90.960.10">
    <property type="entry name" value="YbaK/aminoacyl-tRNA synthetase-associated domain"/>
    <property type="match status" value="1"/>
</dbReference>
<dbReference type="NCBIfam" id="TIGR00011">
    <property type="entry name" value="YbaK_EbsC"/>
    <property type="match status" value="1"/>
</dbReference>
<comment type="similarity">
    <text evidence="1 4">Belongs to the prolyl-tRNA editing family. YbaK/EbsC subfamily.</text>
</comment>
<gene>
    <name evidence="6" type="primary">ybaK</name>
    <name evidence="6" type="ORF">ACFSYH_00095</name>
</gene>
<keyword evidence="7" id="KW-1185">Reference proteome</keyword>
<evidence type="ECO:0000256" key="2">
    <source>
        <dbReference type="ARBA" id="ARBA00022917"/>
    </source>
</evidence>
<accession>A0ABW5XAU0</accession>
<keyword evidence="3 4" id="KW-0456">Lyase</keyword>
<evidence type="ECO:0000256" key="3">
    <source>
        <dbReference type="ARBA" id="ARBA00023239"/>
    </source>
</evidence>
<evidence type="ECO:0000259" key="5">
    <source>
        <dbReference type="Pfam" id="PF04073"/>
    </source>
</evidence>
<dbReference type="EMBL" id="JBHUOP010000001">
    <property type="protein sequence ID" value="MFD2838977.1"/>
    <property type="molecule type" value="Genomic_DNA"/>
</dbReference>
<dbReference type="PANTHER" id="PTHR30411:SF0">
    <property type="entry name" value="CYS-TRNA(PRO)_CYS-TRNA(CYS) DEACYLASE YBAK"/>
    <property type="match status" value="1"/>
</dbReference>
<comment type="caution">
    <text evidence="6">The sequence shown here is derived from an EMBL/GenBank/DDBJ whole genome shotgun (WGS) entry which is preliminary data.</text>
</comment>
<dbReference type="InterPro" id="IPR007214">
    <property type="entry name" value="YbaK/aa-tRNA-synth-assoc-dom"/>
</dbReference>
<keyword evidence="2 4" id="KW-0648">Protein biosynthesis</keyword>
<dbReference type="InterPro" id="IPR004369">
    <property type="entry name" value="Prolyl-tRNA_editing_YbaK/EbsC"/>
</dbReference>
<dbReference type="Proteomes" id="UP001597391">
    <property type="component" value="Unassembled WGS sequence"/>
</dbReference>
<sequence length="166" mass="17058">MAKKNKHNSAGTQAILALEKAGVAHTVHPYEHDPHSDLGYGLEAAKAIGADPRQVYKTLMVSVDGKLVVGVVPVDSKLDLKAVASAVGGKKATMADATVAERATGYVVGGISPLGQKTRHTTIVDESVLSHGTVYVSGGRRGLDVGLAPADLITLTAAKTAPIGRD</sequence>
<dbReference type="Pfam" id="PF04073">
    <property type="entry name" value="tRNA_edit"/>
    <property type="match status" value="1"/>
</dbReference>
<dbReference type="PANTHER" id="PTHR30411">
    <property type="entry name" value="CYTOPLASMIC PROTEIN"/>
    <property type="match status" value="1"/>
</dbReference>
<dbReference type="PIRSF" id="PIRSF006181">
    <property type="entry name" value="EbsC_YbaK"/>
    <property type="match status" value="1"/>
</dbReference>
<dbReference type="InterPro" id="IPR036754">
    <property type="entry name" value="YbaK/aa-tRNA-synt-asso_dom_sf"/>
</dbReference>
<evidence type="ECO:0000256" key="1">
    <source>
        <dbReference type="ARBA" id="ARBA00009798"/>
    </source>
</evidence>
<protein>
    <recommendedName>
        <fullName evidence="4">Cys-tRNA(Pro)/Cys-tRNA(Cys) deacylase</fullName>
        <ecNumber evidence="4">4.2.-.-</ecNumber>
    </recommendedName>
</protein>
<evidence type="ECO:0000313" key="7">
    <source>
        <dbReference type="Proteomes" id="UP001597391"/>
    </source>
</evidence>
<reference evidence="7" key="1">
    <citation type="journal article" date="2019" name="Int. J. Syst. Evol. Microbiol.">
        <title>The Global Catalogue of Microorganisms (GCM) 10K type strain sequencing project: providing services to taxonomists for standard genome sequencing and annotation.</title>
        <authorList>
            <consortium name="The Broad Institute Genomics Platform"/>
            <consortium name="The Broad Institute Genome Sequencing Center for Infectious Disease"/>
            <person name="Wu L."/>
            <person name="Ma J."/>
        </authorList>
    </citation>
    <scope>NUCLEOTIDE SEQUENCE [LARGE SCALE GENOMIC DNA]</scope>
    <source>
        <strain evidence="7">KCTC 33576</strain>
    </source>
</reference>
<name>A0ABW5XAU0_9MICO</name>
<proteinExistence type="inferred from homology"/>
<organism evidence="6 7">
    <name type="scientific">Populibacterium corticicola</name>
    <dbReference type="NCBI Taxonomy" id="1812826"/>
    <lineage>
        <taxon>Bacteria</taxon>
        <taxon>Bacillati</taxon>
        <taxon>Actinomycetota</taxon>
        <taxon>Actinomycetes</taxon>
        <taxon>Micrococcales</taxon>
        <taxon>Jonesiaceae</taxon>
        <taxon>Populibacterium</taxon>
    </lineage>
</organism>
<dbReference type="SUPFAM" id="SSF55826">
    <property type="entry name" value="YbaK/ProRS associated domain"/>
    <property type="match status" value="1"/>
</dbReference>